<sequence>MTSHSKLVHSLIGTGGSFLCLTLMFGGCHRQQPTSFGLIFSGDTAGWITPCGCASNQSGGLARRQTLIDTQREQRPTIYVDVGGSASGTSEYHQVKLESILRGMMLMDLRAHNLGKTETDLGPDVLQRLAESTGTPWLSTNLSTKDGSWTPTRILVEEVGGCRVGIVGVIDPQLIHNDAWSVQDPVSAVVAALDQVETDVRIVLAYMDQGQLQSLAAALPEVHAVLGGPTGQSMSPNEIGEVVVMSATNKGKYVGELVIDASSDAQSYRTGDSRLIEVSSEMDESAAQVANLNAYYKRLSVLDFPADETGLVSSLTSHREGFAIAGSNRCATCHPPDDSVWHRSRHAHAWDVLVAKSAQFDPSCQQCHTTGYGIEAGFQNVASSPDHVHVGCENCHGPSHEHVNNPKVKTPWVAAQQCVRCHDRENSPLFQYDSYWSKIVHGVGADLPGNDSNLSEVEL</sequence>
<dbReference type="OrthoDB" id="9814800at2"/>
<keyword evidence="3" id="KW-1185">Reference proteome</keyword>
<dbReference type="PANTHER" id="PTHR11575:SF24">
    <property type="entry name" value="5'-NUCLEOTIDASE"/>
    <property type="match status" value="1"/>
</dbReference>
<evidence type="ECO:0000259" key="1">
    <source>
        <dbReference type="Pfam" id="PF13435"/>
    </source>
</evidence>
<dbReference type="Proteomes" id="UP000319004">
    <property type="component" value="Chromosome"/>
</dbReference>
<dbReference type="SUPFAM" id="SSF48695">
    <property type="entry name" value="Multiheme cytochromes"/>
    <property type="match status" value="1"/>
</dbReference>
<dbReference type="Gene3D" id="3.60.21.10">
    <property type="match status" value="1"/>
</dbReference>
<feature type="domain" description="Cytochrome c-552/4" evidence="1">
    <location>
        <begin position="330"/>
        <end position="397"/>
    </location>
</feature>
<dbReference type="InterPro" id="IPR006179">
    <property type="entry name" value="5_nucleotidase/apyrase"/>
</dbReference>
<dbReference type="GO" id="GO:0016787">
    <property type="term" value="F:hydrolase activity"/>
    <property type="evidence" value="ECO:0007669"/>
    <property type="project" value="InterPro"/>
</dbReference>
<evidence type="ECO:0000313" key="2">
    <source>
        <dbReference type="EMBL" id="QDV43566.1"/>
    </source>
</evidence>
<organism evidence="2 3">
    <name type="scientific">Stieleria neptunia</name>
    <dbReference type="NCBI Taxonomy" id="2527979"/>
    <lineage>
        <taxon>Bacteria</taxon>
        <taxon>Pseudomonadati</taxon>
        <taxon>Planctomycetota</taxon>
        <taxon>Planctomycetia</taxon>
        <taxon>Pirellulales</taxon>
        <taxon>Pirellulaceae</taxon>
        <taxon>Stieleria</taxon>
    </lineage>
</organism>
<name>A0A518HRU0_9BACT</name>
<dbReference type="PROSITE" id="PS51257">
    <property type="entry name" value="PROKAR_LIPOPROTEIN"/>
    <property type="match status" value="1"/>
</dbReference>
<dbReference type="Gene3D" id="1.10.1130.10">
    <property type="entry name" value="Flavocytochrome C3, Chain A"/>
    <property type="match status" value="1"/>
</dbReference>
<protein>
    <submittedName>
        <fullName evidence="2">Cytochrome c-554</fullName>
    </submittedName>
</protein>
<dbReference type="EMBL" id="CP037423">
    <property type="protein sequence ID" value="QDV43566.1"/>
    <property type="molecule type" value="Genomic_DNA"/>
</dbReference>
<dbReference type="SUPFAM" id="SSF56300">
    <property type="entry name" value="Metallo-dependent phosphatases"/>
    <property type="match status" value="1"/>
</dbReference>
<dbReference type="GO" id="GO:0009166">
    <property type="term" value="P:nucleotide catabolic process"/>
    <property type="evidence" value="ECO:0007669"/>
    <property type="project" value="InterPro"/>
</dbReference>
<dbReference type="InterPro" id="IPR029052">
    <property type="entry name" value="Metallo-depent_PP-like"/>
</dbReference>
<gene>
    <name evidence="2" type="primary">cycA1</name>
    <name evidence="2" type="ORF">Enr13x_34230</name>
</gene>
<reference evidence="2 3" key="1">
    <citation type="submission" date="2019-03" db="EMBL/GenBank/DDBJ databases">
        <title>Deep-cultivation of Planctomycetes and their phenomic and genomic characterization uncovers novel biology.</title>
        <authorList>
            <person name="Wiegand S."/>
            <person name="Jogler M."/>
            <person name="Boedeker C."/>
            <person name="Pinto D."/>
            <person name="Vollmers J."/>
            <person name="Rivas-Marin E."/>
            <person name="Kohn T."/>
            <person name="Peeters S.H."/>
            <person name="Heuer A."/>
            <person name="Rast P."/>
            <person name="Oberbeckmann S."/>
            <person name="Bunk B."/>
            <person name="Jeske O."/>
            <person name="Meyerdierks A."/>
            <person name="Storesund J.E."/>
            <person name="Kallscheuer N."/>
            <person name="Luecker S."/>
            <person name="Lage O.M."/>
            <person name="Pohl T."/>
            <person name="Merkel B.J."/>
            <person name="Hornburger P."/>
            <person name="Mueller R.-W."/>
            <person name="Bruemmer F."/>
            <person name="Labrenz M."/>
            <person name="Spormann A.M."/>
            <person name="Op den Camp H."/>
            <person name="Overmann J."/>
            <person name="Amann R."/>
            <person name="Jetten M.S.M."/>
            <person name="Mascher T."/>
            <person name="Medema M.H."/>
            <person name="Devos D.P."/>
            <person name="Kaster A.-K."/>
            <person name="Ovreas L."/>
            <person name="Rohde M."/>
            <person name="Galperin M.Y."/>
            <person name="Jogler C."/>
        </authorList>
    </citation>
    <scope>NUCLEOTIDE SEQUENCE [LARGE SCALE GENOMIC DNA]</scope>
    <source>
        <strain evidence="2 3">Enr13</strain>
    </source>
</reference>
<dbReference type="KEGG" id="snep:Enr13x_34230"/>
<dbReference type="Pfam" id="PF13435">
    <property type="entry name" value="Cytochrome_C554"/>
    <property type="match status" value="1"/>
</dbReference>
<accession>A0A518HRU0</accession>
<dbReference type="RefSeq" id="WP_145387794.1">
    <property type="nucleotide sequence ID" value="NZ_CP037423.1"/>
</dbReference>
<dbReference type="InterPro" id="IPR036280">
    <property type="entry name" value="Multihaem_cyt_sf"/>
</dbReference>
<evidence type="ECO:0000313" key="3">
    <source>
        <dbReference type="Proteomes" id="UP000319004"/>
    </source>
</evidence>
<proteinExistence type="predicted"/>
<dbReference type="AlphaFoldDB" id="A0A518HRU0"/>
<dbReference type="InterPro" id="IPR023155">
    <property type="entry name" value="Cyt_c-552/4"/>
</dbReference>
<dbReference type="PANTHER" id="PTHR11575">
    <property type="entry name" value="5'-NUCLEOTIDASE-RELATED"/>
    <property type="match status" value="1"/>
</dbReference>